<feature type="domain" description="EDRF1 N-terminal" evidence="2">
    <location>
        <begin position="108"/>
        <end position="157"/>
    </location>
</feature>
<evidence type="ECO:0000313" key="4">
    <source>
        <dbReference type="Proteomes" id="UP000652761"/>
    </source>
</evidence>
<dbReference type="EMBL" id="NMUH01001162">
    <property type="protein sequence ID" value="MQL89595.1"/>
    <property type="molecule type" value="Genomic_DNA"/>
</dbReference>
<keyword evidence="4" id="KW-1185">Reference proteome</keyword>
<dbReference type="OrthoDB" id="419432at2759"/>
<comment type="caution">
    <text evidence="3">The sequence shown here is derived from an EMBL/GenBank/DDBJ whole genome shotgun (WGS) entry which is preliminary data.</text>
</comment>
<dbReference type="PANTHER" id="PTHR15000:SF1">
    <property type="entry name" value="ERYTHROID DIFFERENTIATION-RELATED FACTOR 1"/>
    <property type="match status" value="1"/>
</dbReference>
<reference evidence="3" key="1">
    <citation type="submission" date="2017-07" db="EMBL/GenBank/DDBJ databases">
        <title>Taro Niue Genome Assembly and Annotation.</title>
        <authorList>
            <person name="Atibalentja N."/>
            <person name="Keating K."/>
            <person name="Fields C.J."/>
        </authorList>
    </citation>
    <scope>NUCLEOTIDE SEQUENCE</scope>
    <source>
        <strain evidence="3">Niue_2</strain>
        <tissue evidence="3">Leaf</tissue>
    </source>
</reference>
<dbReference type="GO" id="GO:0045893">
    <property type="term" value="P:positive regulation of DNA-templated transcription"/>
    <property type="evidence" value="ECO:0007669"/>
    <property type="project" value="TreeGrafter"/>
</dbReference>
<dbReference type="InterPro" id="IPR056582">
    <property type="entry name" value="EDRF1_N"/>
</dbReference>
<feature type="non-terminal residue" evidence="3">
    <location>
        <position position="1"/>
    </location>
</feature>
<feature type="region of interest" description="Disordered" evidence="1">
    <location>
        <begin position="904"/>
        <end position="938"/>
    </location>
</feature>
<feature type="domain" description="EDRF1 N-terminal" evidence="2">
    <location>
        <begin position="282"/>
        <end position="522"/>
    </location>
</feature>
<evidence type="ECO:0000313" key="3">
    <source>
        <dbReference type="EMBL" id="MQL89595.1"/>
    </source>
</evidence>
<dbReference type="Proteomes" id="UP000652761">
    <property type="component" value="Unassembled WGS sequence"/>
</dbReference>
<organism evidence="3 4">
    <name type="scientific">Colocasia esculenta</name>
    <name type="common">Wild taro</name>
    <name type="synonym">Arum esculentum</name>
    <dbReference type="NCBI Taxonomy" id="4460"/>
    <lineage>
        <taxon>Eukaryota</taxon>
        <taxon>Viridiplantae</taxon>
        <taxon>Streptophyta</taxon>
        <taxon>Embryophyta</taxon>
        <taxon>Tracheophyta</taxon>
        <taxon>Spermatophyta</taxon>
        <taxon>Magnoliopsida</taxon>
        <taxon>Liliopsida</taxon>
        <taxon>Araceae</taxon>
        <taxon>Aroideae</taxon>
        <taxon>Colocasieae</taxon>
        <taxon>Colocasia</taxon>
    </lineage>
</organism>
<name>A0A843V147_COLES</name>
<evidence type="ECO:0000256" key="1">
    <source>
        <dbReference type="SAM" id="MobiDB-lite"/>
    </source>
</evidence>
<feature type="compositionally biased region" description="Basic residues" evidence="1">
    <location>
        <begin position="926"/>
        <end position="936"/>
    </location>
</feature>
<protein>
    <recommendedName>
        <fullName evidence="2">EDRF1 N-terminal domain-containing protein</fullName>
    </recommendedName>
</protein>
<dbReference type="Pfam" id="PF23788">
    <property type="entry name" value="EDRF1_N"/>
    <property type="match status" value="2"/>
</dbReference>
<evidence type="ECO:0000259" key="2">
    <source>
        <dbReference type="Pfam" id="PF23788"/>
    </source>
</evidence>
<dbReference type="PANTHER" id="PTHR15000">
    <property type="entry name" value="ERYTHROID DIFFERENTIATION-RELATED FACTOR 1"/>
    <property type="match status" value="1"/>
</dbReference>
<sequence>MEGSDELLQCVGRLEIASPKPVGFLCGTLPVLADAASFSLPRSALLPSSSSQPMAAPRYQMLPTETDLNTLPLLHNIPEKAFIASAKTDLHWENGPLTHNLSRKCEALAVSGLTEYGDEIDVVAPTDIMKQIFKIPYSKARLSIAVHRIGDTLILNTGPDVEEGEKMFRRQTNQSKGCEPSMFLNFAMHSVRAEACDCPPSHCPDSKSRGSTIFPGHFGHGEEEFVSSPSAHVGKTQFLEQSVDDCRRGFSKGSHDKIFWDAKKKQNKKRNDHVKKASMIGEKTRCSVQETDKCKKVGNTGFLRVLFWQFHNFRMLLGSDLLVFSNEKYVAVSLHLWDVARQVTPLTWLEAWLDNVMASVPELAICYHENGVVQGYELLKTDDIFLLKGISEDGSPAFHPQVVQQNGLSVLRFLQDNCKQDPGTYWLYKSAGEDVIQLFDLSVIPKSHPPTNHDTGPCPLSSIMHRGRRNSLFSLGTLLYRIAHRMSLSKSSDNKAKCAGFFKKCLDIMGDQDHLVVRAYAHEQFARFILKWHDNLDLTSEAFVLESEVTVTDVKDEDSVPSGEILGLRTEDKAPSRVIGDRTSGEVKLATQSSASHASVLLNIETNLTVPRDMGSLRATEMEGPVSTPGMKDGLAVCQVSATPAHLVQTVTDPISSKLAAIHHVSQAIKSLRWKRQLQNTEGDLMDHGSKIHERSPPSSFAVCACGDTDCIEVCDIREWLPKSRMDGKMWKLVLLLGESYLALGEAYRDDGQLEQALKVVKLASSIYGSMPQQLEGSRFISSMACSSSSHISFEECSKTDLTIGSLQDLNPSLRENYYLSNNLPSKYLFWAKAWILVGDVYIEYHRMEDKVIRGKAEGKRMDLELRLSEEVMREVKRLKKKLTQYKENCSTCSLVNCSCTSDRASSGNSASSSSDVPSVALGREKNRKSSLRNSKHLSFSNTEDDHLKVKLTNAGCLGSGNLQTTDVRVKHPYSSVSVSIEDEECTMKAHCMEYGGDSGFEHDGKNVNEVKYGGIFKYLEGPEVGDIEDNLIAALECYDTAMKAMNGNPIGSEELQSVVRKKGWVFNEVGRHRLEKGDLSGAELAFADAVKAFRKVSDYTNIILINCNLGHGRRALAEEMVSKIEMLKDHEYAYKQLMKSAKIEYIRSLKYYEAANSELNVMGGVTDPLLINEVRTQFAHTYLRYGMLLSKKDISTDICRKGFEESPVGHVRNSERVKLRKHEISATDAFGEALAIYESLGELRRQEVAFAHFQLACYHRDFLLKLLGMDNRQTKHSKFESNTNQKYRMHASLAEKNWQKSLDFYGPKTHPLMYLNILLELSTLLSSLSGPFDSAV</sequence>
<accession>A0A843V147</accession>
<gene>
    <name evidence="3" type="ORF">Taro_022182</name>
</gene>
<feature type="compositionally biased region" description="Low complexity" evidence="1">
    <location>
        <begin position="904"/>
        <end position="921"/>
    </location>
</feature>
<proteinExistence type="predicted"/>